<accession>A0AAJ1J9D0</accession>
<name>A0AAJ1J9D0_XENBV</name>
<dbReference type="AlphaFoldDB" id="A0AAJ1J9D0"/>
<evidence type="ECO:0000313" key="2">
    <source>
        <dbReference type="Proteomes" id="UP001222434"/>
    </source>
</evidence>
<dbReference type="Proteomes" id="UP001222434">
    <property type="component" value="Unassembled WGS sequence"/>
</dbReference>
<protein>
    <submittedName>
        <fullName evidence="1">Uncharacterized protein</fullName>
    </submittedName>
</protein>
<dbReference type="EMBL" id="JAILSO010000057">
    <property type="protein sequence ID" value="MDE1479399.1"/>
    <property type="molecule type" value="Genomic_DNA"/>
</dbReference>
<gene>
    <name evidence="1" type="ORF">KKJ01_14450</name>
</gene>
<comment type="caution">
    <text evidence="1">The sequence shown here is derived from an EMBL/GenBank/DDBJ whole genome shotgun (WGS) entry which is preliminary data.</text>
</comment>
<reference evidence="1" key="2">
    <citation type="journal article" date="2022" name="J. Evol. Biol.">
        <title>Pre- and post-association barriers to host switching in sympatric mutualists.</title>
        <authorList>
            <person name="Dinges Z.M."/>
            <person name="Phillips R.K."/>
            <person name="Lively C.M."/>
            <person name="Bashey F."/>
        </authorList>
    </citation>
    <scope>NUCLEOTIDE SEQUENCE</scope>
    <source>
        <strain evidence="1">MC_266_E_2016</strain>
    </source>
</reference>
<dbReference type="RefSeq" id="WP_012987708.1">
    <property type="nucleotide sequence ID" value="NZ_JAILSL010000052.1"/>
</dbReference>
<sequence length="58" mass="6566">MKVTIEMNNKEVQEYIGGDYLSPEFEYQSLIQNDAKVILENSGFQGIETGDITVTIHD</sequence>
<evidence type="ECO:0000313" key="1">
    <source>
        <dbReference type="EMBL" id="MDE1479399.1"/>
    </source>
</evidence>
<proteinExistence type="predicted"/>
<organism evidence="1 2">
    <name type="scientific">Xenorhabdus bovienii</name>
    <name type="common">Xenorhabdus nematophila subsp. bovienii</name>
    <dbReference type="NCBI Taxonomy" id="40576"/>
    <lineage>
        <taxon>Bacteria</taxon>
        <taxon>Pseudomonadati</taxon>
        <taxon>Pseudomonadota</taxon>
        <taxon>Gammaproteobacteria</taxon>
        <taxon>Enterobacterales</taxon>
        <taxon>Morganellaceae</taxon>
        <taxon>Xenorhabdus</taxon>
    </lineage>
</organism>
<reference evidence="1" key="1">
    <citation type="submission" date="2021-08" db="EMBL/GenBank/DDBJ databases">
        <authorList>
            <person name="Papudeshi B."/>
            <person name="Bashey-Visser F."/>
        </authorList>
    </citation>
    <scope>NUCLEOTIDE SEQUENCE</scope>
    <source>
        <strain evidence="1">MC_266_E_2016</strain>
    </source>
</reference>